<reference evidence="6 7" key="1">
    <citation type="submission" date="2018-10" db="EMBL/GenBank/DDBJ databases">
        <title>Fifty Aureobasidium pullulans genomes reveal a recombining polyextremotolerant generalist.</title>
        <authorList>
            <person name="Gostincar C."/>
            <person name="Turk M."/>
            <person name="Zajc J."/>
            <person name="Gunde-Cimerman N."/>
        </authorList>
    </citation>
    <scope>NUCLEOTIDE SEQUENCE [LARGE SCALE GENOMIC DNA]</scope>
    <source>
        <strain evidence="6 7">EXF-6604</strain>
    </source>
</reference>
<evidence type="ECO:0008006" key="8">
    <source>
        <dbReference type="Google" id="ProtNLM"/>
    </source>
</evidence>
<dbReference type="InterPro" id="IPR007568">
    <property type="entry name" value="RTA1"/>
</dbReference>
<feature type="transmembrane region" description="Helical" evidence="5">
    <location>
        <begin position="112"/>
        <end position="135"/>
    </location>
</feature>
<gene>
    <name evidence="6" type="ORF">D6D01_07810</name>
</gene>
<dbReference type="Proteomes" id="UP000306584">
    <property type="component" value="Unassembled WGS sequence"/>
</dbReference>
<feature type="transmembrane region" description="Helical" evidence="5">
    <location>
        <begin position="155"/>
        <end position="173"/>
    </location>
</feature>
<dbReference type="PANTHER" id="PTHR31465">
    <property type="entry name" value="PROTEIN RTA1-RELATED"/>
    <property type="match status" value="1"/>
</dbReference>
<feature type="transmembrane region" description="Helical" evidence="5">
    <location>
        <begin position="55"/>
        <end position="74"/>
    </location>
</feature>
<comment type="caution">
    <text evidence="6">The sequence shown here is derived from an EMBL/GenBank/DDBJ whole genome shotgun (WGS) entry which is preliminary data.</text>
</comment>
<comment type="subcellular location">
    <subcellularLocation>
        <location evidence="1">Membrane</location>
        <topology evidence="1">Multi-pass membrane protein</topology>
    </subcellularLocation>
</comment>
<keyword evidence="2 5" id="KW-0812">Transmembrane</keyword>
<dbReference type="PANTHER" id="PTHR31465:SF7">
    <property type="entry name" value="SPHINGOID LONG-CHAIN BASE TRANSPORTER RSB1"/>
    <property type="match status" value="1"/>
</dbReference>
<evidence type="ECO:0000256" key="1">
    <source>
        <dbReference type="ARBA" id="ARBA00004141"/>
    </source>
</evidence>
<evidence type="ECO:0000256" key="3">
    <source>
        <dbReference type="ARBA" id="ARBA00022989"/>
    </source>
</evidence>
<evidence type="ECO:0000313" key="6">
    <source>
        <dbReference type="EMBL" id="THY15923.1"/>
    </source>
</evidence>
<feature type="transmembrane region" description="Helical" evidence="5">
    <location>
        <begin position="235"/>
        <end position="258"/>
    </location>
</feature>
<dbReference type="GO" id="GO:0000324">
    <property type="term" value="C:fungal-type vacuole"/>
    <property type="evidence" value="ECO:0007669"/>
    <property type="project" value="TreeGrafter"/>
</dbReference>
<feature type="transmembrane region" description="Helical" evidence="5">
    <location>
        <begin position="273"/>
        <end position="293"/>
    </location>
</feature>
<keyword evidence="4 5" id="KW-0472">Membrane</keyword>
<feature type="transmembrane region" description="Helical" evidence="5">
    <location>
        <begin position="193"/>
        <end position="215"/>
    </location>
</feature>
<evidence type="ECO:0000256" key="5">
    <source>
        <dbReference type="SAM" id="Phobius"/>
    </source>
</evidence>
<dbReference type="GO" id="GO:0005886">
    <property type="term" value="C:plasma membrane"/>
    <property type="evidence" value="ECO:0007669"/>
    <property type="project" value="TreeGrafter"/>
</dbReference>
<name>A0A4V4JT51_AURPU</name>
<feature type="transmembrane region" description="Helical" evidence="5">
    <location>
        <begin position="86"/>
        <end position="106"/>
    </location>
</feature>
<evidence type="ECO:0000256" key="4">
    <source>
        <dbReference type="ARBA" id="ARBA00023136"/>
    </source>
</evidence>
<organism evidence="6 7">
    <name type="scientific">Aureobasidium pullulans</name>
    <name type="common">Black yeast</name>
    <name type="synonym">Pullularia pullulans</name>
    <dbReference type="NCBI Taxonomy" id="5580"/>
    <lineage>
        <taxon>Eukaryota</taxon>
        <taxon>Fungi</taxon>
        <taxon>Dikarya</taxon>
        <taxon>Ascomycota</taxon>
        <taxon>Pezizomycotina</taxon>
        <taxon>Dothideomycetes</taxon>
        <taxon>Dothideomycetidae</taxon>
        <taxon>Dothideales</taxon>
        <taxon>Saccotheciaceae</taxon>
        <taxon>Aureobasidium</taxon>
    </lineage>
</organism>
<dbReference type="EMBL" id="QZBD01000404">
    <property type="protein sequence ID" value="THY15923.1"/>
    <property type="molecule type" value="Genomic_DNA"/>
</dbReference>
<dbReference type="Pfam" id="PF04479">
    <property type="entry name" value="RTA1"/>
    <property type="match status" value="1"/>
</dbReference>
<keyword evidence="3 5" id="KW-1133">Transmembrane helix</keyword>
<dbReference type="AlphaFoldDB" id="A0A4V4JT51"/>
<proteinExistence type="predicted"/>
<accession>A0A4V4JT51</accession>
<evidence type="ECO:0000313" key="7">
    <source>
        <dbReference type="Proteomes" id="UP000306584"/>
    </source>
</evidence>
<protein>
    <recommendedName>
        <fullName evidence="8">RTA1-domain-containing protein</fullName>
    </recommendedName>
</protein>
<sequence length="327" mass="36033">MQRYTSTHDCLPTLRPSCHSIYLFKSANMSSNQWDVCTFATCSIKQSIFQYRPSLAANSVFIALFGLSLIIHVFQGVLYTQKTFAILMSLGCICEMIGYGGRILMWKDPWGFNGFIIQIVCITIAPVFMTAAIYVTLYRSIMKLSPSSAAFRPALYYQIFVPCDIVALVLQSVGGAMSSQSSGSSQAGVNIGLAGLSFQVLTLLIFIALGCQYAFRYRSDAKLGKAGMNSLDGRFKWVFGMVSFATLLIFIRCVYRIYELSDGYHGAALHDEGLFIGLESIMIILATFILNLGHPGMAFSPKYKQAHAVDFTAELSDSGVSTEKVKH</sequence>
<evidence type="ECO:0000256" key="2">
    <source>
        <dbReference type="ARBA" id="ARBA00022692"/>
    </source>
</evidence>